<sequence length="661" mass="74086">MVVKERIPSSLQRKKMAAAVSDILRMTFSLLMLMLLMLCMKAIKLEAQSGLLARDEVDALLEIATQVGKKDWNNNVDPCSNETSWVTPTSSQRPMFDNKVVCDCSFPGGVCHIVSMFLKGQDLAGSLPKSIVKLPYLKNLDLWANYLRGNIPPEWANSKLEILSIAVNRLTGSIPSYLGRISTLKYLNIQNNMFSGTVPPELGNLVNLENITLSANNLTGELPLALANLTKLKELRLSSNNFVGRIPDFIRSWKQLDKLEIQAGGFSGPIPSSISLLSALTELRISNLLGDGSKFPNLEPMEGMTYLMLSNCNLSGSFPRYLTGMTRLKVLDLSFNRLTGDLPTNYDSLISLEKMYFTRNMLTGPIPNWIESRNTRYEFDLSYNSFTESHSATTCKETLNLFKSSWGGNYLKPVECLPDYCSKDQYSVHINCGGPQTTIGNTIYEADDEPGGATKYVPKGEVWQLSTTGHVWDIRPSADDYIAQNKSILRMNNSELYTNARLTPLSLTYHMRCLVNGKYNVKLHFAEIVMRDNRSFYGLGRRIFDVYIQDKVVLKEFNIVKAAQGVDKVYIHKYTALVTDRELEIRLHWAGKGTTTSPKIGIYGPLISAIDVESEFKPPNKGKRKRLIVAGAVVLPLFLIFILLSALWWKGYLGGRKSRDP</sequence>
<evidence type="ECO:0000256" key="12">
    <source>
        <dbReference type="ARBA" id="ARBA00048679"/>
    </source>
</evidence>
<dbReference type="InterPro" id="IPR001611">
    <property type="entry name" value="Leu-rich_rpt"/>
</dbReference>
<organism evidence="15 16">
    <name type="scientific">Dovyalis caffra</name>
    <dbReference type="NCBI Taxonomy" id="77055"/>
    <lineage>
        <taxon>Eukaryota</taxon>
        <taxon>Viridiplantae</taxon>
        <taxon>Streptophyta</taxon>
        <taxon>Embryophyta</taxon>
        <taxon>Tracheophyta</taxon>
        <taxon>Spermatophyta</taxon>
        <taxon>Magnoliopsida</taxon>
        <taxon>eudicotyledons</taxon>
        <taxon>Gunneridae</taxon>
        <taxon>Pentapetalae</taxon>
        <taxon>rosids</taxon>
        <taxon>fabids</taxon>
        <taxon>Malpighiales</taxon>
        <taxon>Salicaceae</taxon>
        <taxon>Flacourtieae</taxon>
        <taxon>Dovyalis</taxon>
    </lineage>
</organism>
<dbReference type="PANTHER" id="PTHR48006:SF66">
    <property type="entry name" value="PROTEIN KINASE DOMAIN-CONTAINING PROTEIN"/>
    <property type="match status" value="1"/>
</dbReference>
<accession>A0AAV1RNS6</accession>
<keyword evidence="5" id="KW-0808">Transferase</keyword>
<dbReference type="FunFam" id="2.60.120.430:FF:000004">
    <property type="entry name" value="Putative leucine-rich repeat receptor-like serine/threonine-protein kinase"/>
    <property type="match status" value="1"/>
</dbReference>
<dbReference type="GO" id="GO:0005524">
    <property type="term" value="F:ATP binding"/>
    <property type="evidence" value="ECO:0007669"/>
    <property type="project" value="UniProtKB-KW"/>
</dbReference>
<evidence type="ECO:0000256" key="13">
    <source>
        <dbReference type="SAM" id="Phobius"/>
    </source>
</evidence>
<feature type="non-terminal residue" evidence="15">
    <location>
        <position position="661"/>
    </location>
</feature>
<dbReference type="Pfam" id="PF11721">
    <property type="entry name" value="Malectin"/>
    <property type="match status" value="1"/>
</dbReference>
<dbReference type="EC" id="2.7.11.1" evidence="2"/>
<evidence type="ECO:0000256" key="8">
    <source>
        <dbReference type="ARBA" id="ARBA00022840"/>
    </source>
</evidence>
<dbReference type="GO" id="GO:0016020">
    <property type="term" value="C:membrane"/>
    <property type="evidence" value="ECO:0007669"/>
    <property type="project" value="UniProtKB-SubCell"/>
</dbReference>
<dbReference type="Pfam" id="PF00560">
    <property type="entry name" value="LRR_1"/>
    <property type="match status" value="5"/>
</dbReference>
<evidence type="ECO:0000256" key="11">
    <source>
        <dbReference type="ARBA" id="ARBA00047899"/>
    </source>
</evidence>
<keyword evidence="13" id="KW-1133">Transmembrane helix</keyword>
<dbReference type="InterPro" id="IPR032675">
    <property type="entry name" value="LRR_dom_sf"/>
</dbReference>
<dbReference type="SUPFAM" id="SSF52058">
    <property type="entry name" value="L domain-like"/>
    <property type="match status" value="1"/>
</dbReference>
<evidence type="ECO:0000259" key="14">
    <source>
        <dbReference type="Pfam" id="PF11721"/>
    </source>
</evidence>
<keyword evidence="9" id="KW-0675">Receptor</keyword>
<evidence type="ECO:0000256" key="10">
    <source>
        <dbReference type="ARBA" id="ARBA00023180"/>
    </source>
</evidence>
<dbReference type="Gene3D" id="3.80.10.10">
    <property type="entry name" value="Ribonuclease Inhibitor"/>
    <property type="match status" value="3"/>
</dbReference>
<dbReference type="InterPro" id="IPR021720">
    <property type="entry name" value="Malectin_dom"/>
</dbReference>
<feature type="domain" description="Malectin" evidence="14">
    <location>
        <begin position="427"/>
        <end position="610"/>
    </location>
</feature>
<keyword evidence="13" id="KW-0472">Membrane</keyword>
<dbReference type="InterPro" id="IPR051824">
    <property type="entry name" value="LRR_Rcpt-Like_S/T_Kinase"/>
</dbReference>
<keyword evidence="13" id="KW-0812">Transmembrane</keyword>
<dbReference type="FunFam" id="3.80.10.10:FF:001678">
    <property type="entry name" value="Calmodulin-binding receptor kinase CaMRLK"/>
    <property type="match status" value="1"/>
</dbReference>
<keyword evidence="3" id="KW-0723">Serine/threonine-protein kinase</keyword>
<evidence type="ECO:0000256" key="7">
    <source>
        <dbReference type="ARBA" id="ARBA00022741"/>
    </source>
</evidence>
<dbReference type="AlphaFoldDB" id="A0AAV1RNS6"/>
<evidence type="ECO:0000256" key="4">
    <source>
        <dbReference type="ARBA" id="ARBA00022553"/>
    </source>
</evidence>
<evidence type="ECO:0000256" key="5">
    <source>
        <dbReference type="ARBA" id="ARBA00022679"/>
    </source>
</evidence>
<evidence type="ECO:0000256" key="6">
    <source>
        <dbReference type="ARBA" id="ARBA00022729"/>
    </source>
</evidence>
<keyword evidence="16" id="KW-1185">Reference proteome</keyword>
<name>A0AAV1RNS6_9ROSI</name>
<evidence type="ECO:0000256" key="2">
    <source>
        <dbReference type="ARBA" id="ARBA00012513"/>
    </source>
</evidence>
<keyword evidence="8" id="KW-0067">ATP-binding</keyword>
<comment type="caution">
    <text evidence="15">The sequence shown here is derived from an EMBL/GenBank/DDBJ whole genome shotgun (WGS) entry which is preliminary data.</text>
</comment>
<comment type="catalytic activity">
    <reaction evidence="12">
        <text>L-seryl-[protein] + ATP = O-phospho-L-seryl-[protein] + ADP + H(+)</text>
        <dbReference type="Rhea" id="RHEA:17989"/>
        <dbReference type="Rhea" id="RHEA-COMP:9863"/>
        <dbReference type="Rhea" id="RHEA-COMP:11604"/>
        <dbReference type="ChEBI" id="CHEBI:15378"/>
        <dbReference type="ChEBI" id="CHEBI:29999"/>
        <dbReference type="ChEBI" id="CHEBI:30616"/>
        <dbReference type="ChEBI" id="CHEBI:83421"/>
        <dbReference type="ChEBI" id="CHEBI:456216"/>
        <dbReference type="EC" id="2.7.11.1"/>
    </reaction>
</comment>
<dbReference type="PANTHER" id="PTHR48006">
    <property type="entry name" value="LEUCINE-RICH REPEAT-CONTAINING PROTEIN DDB_G0281931-RELATED"/>
    <property type="match status" value="1"/>
</dbReference>
<evidence type="ECO:0000313" key="16">
    <source>
        <dbReference type="Proteomes" id="UP001314170"/>
    </source>
</evidence>
<keyword evidence="7" id="KW-0547">Nucleotide-binding</keyword>
<dbReference type="FunFam" id="3.80.10.10:FF:000452">
    <property type="entry name" value="Probable LRR receptor-like serine/threonine-protein kinase RFK1"/>
    <property type="match status" value="1"/>
</dbReference>
<gene>
    <name evidence="15" type="ORF">DCAF_LOCUS12938</name>
</gene>
<dbReference type="GO" id="GO:0004674">
    <property type="term" value="F:protein serine/threonine kinase activity"/>
    <property type="evidence" value="ECO:0007669"/>
    <property type="project" value="UniProtKB-KW"/>
</dbReference>
<evidence type="ECO:0000256" key="1">
    <source>
        <dbReference type="ARBA" id="ARBA00004479"/>
    </source>
</evidence>
<feature type="transmembrane region" description="Helical" evidence="13">
    <location>
        <begin position="627"/>
        <end position="649"/>
    </location>
</feature>
<dbReference type="Proteomes" id="UP001314170">
    <property type="component" value="Unassembled WGS sequence"/>
</dbReference>
<dbReference type="EMBL" id="CAWUPB010001108">
    <property type="protein sequence ID" value="CAK7337897.1"/>
    <property type="molecule type" value="Genomic_DNA"/>
</dbReference>
<evidence type="ECO:0000256" key="9">
    <source>
        <dbReference type="ARBA" id="ARBA00023170"/>
    </source>
</evidence>
<comment type="catalytic activity">
    <reaction evidence="11">
        <text>L-threonyl-[protein] + ATP = O-phospho-L-threonyl-[protein] + ADP + H(+)</text>
        <dbReference type="Rhea" id="RHEA:46608"/>
        <dbReference type="Rhea" id="RHEA-COMP:11060"/>
        <dbReference type="Rhea" id="RHEA-COMP:11605"/>
        <dbReference type="ChEBI" id="CHEBI:15378"/>
        <dbReference type="ChEBI" id="CHEBI:30013"/>
        <dbReference type="ChEBI" id="CHEBI:30616"/>
        <dbReference type="ChEBI" id="CHEBI:61977"/>
        <dbReference type="ChEBI" id="CHEBI:456216"/>
        <dbReference type="EC" id="2.7.11.1"/>
    </reaction>
</comment>
<keyword evidence="4" id="KW-0597">Phosphoprotein</keyword>
<keyword evidence="10" id="KW-0325">Glycoprotein</keyword>
<dbReference type="Gene3D" id="2.60.120.430">
    <property type="entry name" value="Galactose-binding lectin"/>
    <property type="match status" value="1"/>
</dbReference>
<comment type="subcellular location">
    <subcellularLocation>
        <location evidence="1">Membrane</location>
        <topology evidence="1">Single-pass type I membrane protein</topology>
    </subcellularLocation>
</comment>
<keyword evidence="3" id="KW-0418">Kinase</keyword>
<evidence type="ECO:0000256" key="3">
    <source>
        <dbReference type="ARBA" id="ARBA00022527"/>
    </source>
</evidence>
<evidence type="ECO:0000313" key="15">
    <source>
        <dbReference type="EMBL" id="CAK7337897.1"/>
    </source>
</evidence>
<proteinExistence type="predicted"/>
<protein>
    <recommendedName>
        <fullName evidence="2">non-specific serine/threonine protein kinase</fullName>
        <ecNumber evidence="2">2.7.11.1</ecNumber>
    </recommendedName>
</protein>
<reference evidence="15 16" key="1">
    <citation type="submission" date="2024-01" db="EMBL/GenBank/DDBJ databases">
        <authorList>
            <person name="Waweru B."/>
        </authorList>
    </citation>
    <scope>NUCLEOTIDE SEQUENCE [LARGE SCALE GENOMIC DNA]</scope>
</reference>
<keyword evidence="6" id="KW-0732">Signal</keyword>